<dbReference type="SUPFAM" id="SSF46988">
    <property type="entry name" value="Tubulin chaperone cofactor A"/>
    <property type="match status" value="1"/>
</dbReference>
<evidence type="ECO:0000313" key="5">
    <source>
        <dbReference type="Proteomes" id="UP000775547"/>
    </source>
</evidence>
<keyword evidence="3" id="KW-0493">Microtubule</keyword>
<proteinExistence type="inferred from homology"/>
<keyword evidence="3" id="KW-0963">Cytoplasm</keyword>
<keyword evidence="3" id="KW-0206">Cytoskeleton</keyword>
<dbReference type="GO" id="GO:0007023">
    <property type="term" value="P:post-chaperonin tubulin folding pathway"/>
    <property type="evidence" value="ECO:0007669"/>
    <property type="project" value="UniProtKB-UniRule"/>
</dbReference>
<reference evidence="4" key="1">
    <citation type="submission" date="2020-07" db="EMBL/GenBank/DDBJ databases">
        <authorList>
            <person name="Nieuwenhuis M."/>
            <person name="Van De Peppel L.J.J."/>
        </authorList>
    </citation>
    <scope>NUCLEOTIDE SEQUENCE</scope>
    <source>
        <strain evidence="4">AP01</strain>
        <tissue evidence="4">Mycelium</tissue>
    </source>
</reference>
<dbReference type="GO" id="GO:0007021">
    <property type="term" value="P:tubulin complex assembly"/>
    <property type="evidence" value="ECO:0007669"/>
    <property type="project" value="UniProtKB-UniRule"/>
</dbReference>
<dbReference type="GO" id="GO:0005874">
    <property type="term" value="C:microtubule"/>
    <property type="evidence" value="ECO:0007669"/>
    <property type="project" value="UniProtKB-KW"/>
</dbReference>
<sequence length="115" mass="12770">MTLSEVDLLAARRQLKIKSGVVKRLSKEHALYKTEAGQQQQKLDKFVADGAEGWDINNATRMMEEANKMIVDAANRLGKATGELKDLITASKKEPQLAEDQELLDAEKILEEAST</sequence>
<dbReference type="Proteomes" id="UP000775547">
    <property type="component" value="Unassembled WGS sequence"/>
</dbReference>
<comment type="caution">
    <text evidence="4">The sequence shown here is derived from an EMBL/GenBank/DDBJ whole genome shotgun (WGS) entry which is preliminary data.</text>
</comment>
<accession>A0A9P7KEY0</accession>
<dbReference type="Pfam" id="PF02970">
    <property type="entry name" value="TBCA"/>
    <property type="match status" value="1"/>
</dbReference>
<dbReference type="AlphaFoldDB" id="A0A9P7KEY0"/>
<dbReference type="PANTHER" id="PTHR21500">
    <property type="entry name" value="TUBULIN-SPECIFIC CHAPERONE A"/>
    <property type="match status" value="1"/>
</dbReference>
<dbReference type="InterPro" id="IPR036126">
    <property type="entry name" value="TBCA_sf"/>
</dbReference>
<protein>
    <recommendedName>
        <fullName evidence="3">Tubulin-specific chaperone A</fullName>
    </recommendedName>
</protein>
<gene>
    <name evidence="4" type="ORF">DXG03_006408</name>
</gene>
<dbReference type="GO" id="GO:0005829">
    <property type="term" value="C:cytosol"/>
    <property type="evidence" value="ECO:0007669"/>
    <property type="project" value="TreeGrafter"/>
</dbReference>
<dbReference type="InterPro" id="IPR004226">
    <property type="entry name" value="TBCA"/>
</dbReference>
<evidence type="ECO:0000313" key="4">
    <source>
        <dbReference type="EMBL" id="KAG5645346.1"/>
    </source>
</evidence>
<organism evidence="4 5">
    <name type="scientific">Asterophora parasitica</name>
    <dbReference type="NCBI Taxonomy" id="117018"/>
    <lineage>
        <taxon>Eukaryota</taxon>
        <taxon>Fungi</taxon>
        <taxon>Dikarya</taxon>
        <taxon>Basidiomycota</taxon>
        <taxon>Agaricomycotina</taxon>
        <taxon>Agaricomycetes</taxon>
        <taxon>Agaricomycetidae</taxon>
        <taxon>Agaricales</taxon>
        <taxon>Tricholomatineae</taxon>
        <taxon>Lyophyllaceae</taxon>
        <taxon>Asterophora</taxon>
    </lineage>
</organism>
<evidence type="ECO:0000256" key="1">
    <source>
        <dbReference type="ARBA" id="ARBA00006806"/>
    </source>
</evidence>
<dbReference type="Gene3D" id="1.20.58.90">
    <property type="match status" value="1"/>
</dbReference>
<name>A0A9P7KEY0_9AGAR</name>
<keyword evidence="2 3" id="KW-0143">Chaperone</keyword>
<dbReference type="GO" id="GO:0048487">
    <property type="term" value="F:beta-tubulin binding"/>
    <property type="evidence" value="ECO:0007669"/>
    <property type="project" value="InterPro"/>
</dbReference>
<comment type="subcellular location">
    <subcellularLocation>
        <location evidence="3">Cytoplasm</location>
        <location evidence="3">Cytoskeleton</location>
    </subcellularLocation>
</comment>
<dbReference type="OrthoDB" id="296187at2759"/>
<comment type="similarity">
    <text evidence="1 3">Belongs to the TBCA family.</text>
</comment>
<dbReference type="EMBL" id="JABCKV010000042">
    <property type="protein sequence ID" value="KAG5645346.1"/>
    <property type="molecule type" value="Genomic_DNA"/>
</dbReference>
<reference evidence="4" key="2">
    <citation type="submission" date="2021-10" db="EMBL/GenBank/DDBJ databases">
        <title>Phylogenomics reveals ancestral predisposition of the termite-cultivated fungus Termitomyces towards a domesticated lifestyle.</title>
        <authorList>
            <person name="Auxier B."/>
            <person name="Grum-Grzhimaylo A."/>
            <person name="Cardenas M.E."/>
            <person name="Lodge J.D."/>
            <person name="Laessoe T."/>
            <person name="Pedersen O."/>
            <person name="Smith M.E."/>
            <person name="Kuyper T.W."/>
            <person name="Franco-Molano E.A."/>
            <person name="Baroni T.J."/>
            <person name="Aanen D.K."/>
        </authorList>
    </citation>
    <scope>NUCLEOTIDE SEQUENCE</scope>
    <source>
        <strain evidence="4">AP01</strain>
        <tissue evidence="4">Mycelium</tissue>
    </source>
</reference>
<evidence type="ECO:0000256" key="3">
    <source>
        <dbReference type="RuleBase" id="RU364030"/>
    </source>
</evidence>
<keyword evidence="5" id="KW-1185">Reference proteome</keyword>
<comment type="subunit">
    <text evidence="3">Supercomplex made of cofactors A to E. Cofactors A and D function by capturing and stabilizing tubulin in a quasi-native conformation. Cofactor E binds to the cofactor D-tubulin complex; interaction with cofactor C then causes the release of tubulin polypeptides that are committed to the native state.</text>
</comment>
<dbReference type="PANTHER" id="PTHR21500:SF0">
    <property type="entry name" value="TUBULIN-SPECIFIC CHAPERONE A"/>
    <property type="match status" value="1"/>
</dbReference>
<evidence type="ECO:0000256" key="2">
    <source>
        <dbReference type="ARBA" id="ARBA00023186"/>
    </source>
</evidence>